<evidence type="ECO:0000313" key="2">
    <source>
        <dbReference type="Proteomes" id="UP000828048"/>
    </source>
</evidence>
<name>A0ACB7Z9S4_9ERIC</name>
<gene>
    <name evidence="1" type="ORF">Vadar_008395</name>
</gene>
<comment type="caution">
    <text evidence="1">The sequence shown here is derived from an EMBL/GenBank/DDBJ whole genome shotgun (WGS) entry which is preliminary data.</text>
</comment>
<evidence type="ECO:0000313" key="1">
    <source>
        <dbReference type="EMBL" id="KAH7862704.1"/>
    </source>
</evidence>
<sequence length="588" mass="65618">MFISLFKGIKNNLQNQKQPHNLLLLSSNITTEIHGFKSWARIVSELVEKGPNEMALVEASQMLNNGNKPNGYSLVPLIRACSKVGWQFYGKQLHCYALRSGFLPNVFISTSLVNFYLGFDSLSDAQKMFDEIPQPSVVSWNSLISGYVHSGQFRKALGLFLQLDRSDISSDSFSFTAALSACGQLNLLQLGKSVHSKVVRVGVESSVVVANCLIDMYGKCGSVIDSITVFNEMTDRDTISWNSVIAASARNRKLQQAVRFLHQMPNPDTISYNELINGIAQFGNMDDAIEILSNMPFPNSSSWNAIVTGYVNRDQARKAMDFFSNMHFNGIEMDQFTFSIILSGVGNLSALTWGSLIHCCTIKCGLDMAIVVGSALIDMYSKCGKVEYAESIFKSLTRKNLVTWNALISGFAHNGKSNKMMELYKQLKMVKDLKPDGITFLNVLSACWHNQTPFEVANRHFQSMIKDYNIDATPEHCASIIRIMGMWGEVWRGERMICELGFGSCGLVWRALLGACGACGDLKVAELAAAKVIELEGDKEFVYVMMSNMYAAYGEWDDVSMVREVMRQRSVRKEVGCSWIEIDNMVTR</sequence>
<protein>
    <submittedName>
        <fullName evidence="1">Uncharacterized protein</fullName>
    </submittedName>
</protein>
<accession>A0ACB7Z9S4</accession>
<dbReference type="EMBL" id="CM037162">
    <property type="protein sequence ID" value="KAH7862704.1"/>
    <property type="molecule type" value="Genomic_DNA"/>
</dbReference>
<proteinExistence type="predicted"/>
<dbReference type="Proteomes" id="UP000828048">
    <property type="component" value="Chromosome 12"/>
</dbReference>
<reference evidence="1 2" key="1">
    <citation type="journal article" date="2021" name="Hortic Res">
        <title>High-quality reference genome and annotation aids understanding of berry development for evergreen blueberry (Vaccinium darrowii).</title>
        <authorList>
            <person name="Yu J."/>
            <person name="Hulse-Kemp A.M."/>
            <person name="Babiker E."/>
            <person name="Staton M."/>
        </authorList>
    </citation>
    <scope>NUCLEOTIDE SEQUENCE [LARGE SCALE GENOMIC DNA]</scope>
    <source>
        <strain evidence="2">cv. NJ 8807/NJ 8810</strain>
        <tissue evidence="1">Young leaf</tissue>
    </source>
</reference>
<organism evidence="1 2">
    <name type="scientific">Vaccinium darrowii</name>
    <dbReference type="NCBI Taxonomy" id="229202"/>
    <lineage>
        <taxon>Eukaryota</taxon>
        <taxon>Viridiplantae</taxon>
        <taxon>Streptophyta</taxon>
        <taxon>Embryophyta</taxon>
        <taxon>Tracheophyta</taxon>
        <taxon>Spermatophyta</taxon>
        <taxon>Magnoliopsida</taxon>
        <taxon>eudicotyledons</taxon>
        <taxon>Gunneridae</taxon>
        <taxon>Pentapetalae</taxon>
        <taxon>asterids</taxon>
        <taxon>Ericales</taxon>
        <taxon>Ericaceae</taxon>
        <taxon>Vaccinioideae</taxon>
        <taxon>Vaccinieae</taxon>
        <taxon>Vaccinium</taxon>
    </lineage>
</organism>
<keyword evidence="2" id="KW-1185">Reference proteome</keyword>